<dbReference type="OrthoDB" id="5801251at2"/>
<feature type="repeat" description="TPR" evidence="1">
    <location>
        <begin position="307"/>
        <end position="340"/>
    </location>
</feature>
<dbReference type="SMART" id="SM00028">
    <property type="entry name" value="TPR"/>
    <property type="match status" value="4"/>
</dbReference>
<dbReference type="EMBL" id="SAWY01000038">
    <property type="protein sequence ID" value="TPH12788.1"/>
    <property type="molecule type" value="Genomic_DNA"/>
</dbReference>
<keyword evidence="4" id="KW-1185">Reference proteome</keyword>
<dbReference type="Proteomes" id="UP000315303">
    <property type="component" value="Unassembled WGS sequence"/>
</dbReference>
<sequence length="394" mass="45477">MKKLDVFALILLSSYTFSCSTINAPLPTHVKQSNNLYLDNSFTSKEVIQVETEEEIFKLDQSMIDLVEKKLKKHPRTRDRADALLDHIFNHEDISLKYDGNANVTARQAYHSQTANCMSLTVMAYALATAADLNVNFQQIDVPEYWVRNGQYNQLTGHINLIVREEDAPGLRVVWGEDVFQIDFDPDAAKKSFRKRIIDKQTVLAMFYNNKGANALVSQHYQVAYQYFKAATKSDSNFSPAWGNLGILYKLNGFEEQAEKVYRHAISLKNDNLTSLSNLALLLKKQDRVDEANRIEDYIVKIRNKNPYYHAVLADEALYKGNYEQALMHYNDAIKLDENEHEFYFGLAKVYYKLDRLKAAKRSMKMALTLNRAKDIDRLYLAKLNLLRETKVKL</sequence>
<dbReference type="RefSeq" id="WP_140605149.1">
    <property type="nucleotide sequence ID" value="NZ_SAWY01000038.1"/>
</dbReference>
<dbReference type="PANTHER" id="PTHR44809">
    <property type="match status" value="1"/>
</dbReference>
<evidence type="ECO:0000313" key="4">
    <source>
        <dbReference type="Proteomes" id="UP000315303"/>
    </source>
</evidence>
<feature type="repeat" description="TPR" evidence="1">
    <location>
        <begin position="239"/>
        <end position="272"/>
    </location>
</feature>
<keyword evidence="2" id="KW-0732">Signal</keyword>
<protein>
    <submittedName>
        <fullName evidence="3">Tetratricopeptide repeat protein</fullName>
    </submittedName>
</protein>
<evidence type="ECO:0000256" key="1">
    <source>
        <dbReference type="PROSITE-ProRule" id="PRU00339"/>
    </source>
</evidence>
<evidence type="ECO:0000313" key="3">
    <source>
        <dbReference type="EMBL" id="TPH12788.1"/>
    </source>
</evidence>
<dbReference type="Pfam" id="PF13181">
    <property type="entry name" value="TPR_8"/>
    <property type="match status" value="1"/>
</dbReference>
<dbReference type="InterPro" id="IPR052943">
    <property type="entry name" value="TMTC_O-mannosyl-trnsfr"/>
</dbReference>
<name>A0A502KMC8_9GAMM</name>
<keyword evidence="1" id="KW-0802">TPR repeat</keyword>
<dbReference type="PROSITE" id="PS50005">
    <property type="entry name" value="TPR"/>
    <property type="match status" value="2"/>
</dbReference>
<feature type="chain" id="PRO_5021221041" evidence="2">
    <location>
        <begin position="19"/>
        <end position="394"/>
    </location>
</feature>
<reference evidence="3 4" key="1">
    <citation type="submission" date="2019-01" db="EMBL/GenBank/DDBJ databases">
        <title>Litorilituus lipolytica sp. nov., isolated from intertidal sand of the Yellow Sea in China.</title>
        <authorList>
            <person name="Liu A."/>
        </authorList>
    </citation>
    <scope>NUCLEOTIDE SEQUENCE [LARGE SCALE GENOMIC DNA]</scope>
    <source>
        <strain evidence="3 4">RZ04</strain>
    </source>
</reference>
<dbReference type="AlphaFoldDB" id="A0A502KMC8"/>
<dbReference type="InterPro" id="IPR011990">
    <property type="entry name" value="TPR-like_helical_dom_sf"/>
</dbReference>
<dbReference type="InterPro" id="IPR019734">
    <property type="entry name" value="TPR_rpt"/>
</dbReference>
<proteinExistence type="predicted"/>
<feature type="signal peptide" evidence="2">
    <location>
        <begin position="1"/>
        <end position="18"/>
    </location>
</feature>
<gene>
    <name evidence="3" type="ORF">EPA86_15275</name>
</gene>
<dbReference type="Gene3D" id="1.25.40.10">
    <property type="entry name" value="Tetratricopeptide repeat domain"/>
    <property type="match status" value="2"/>
</dbReference>
<evidence type="ECO:0000256" key="2">
    <source>
        <dbReference type="SAM" id="SignalP"/>
    </source>
</evidence>
<organism evidence="3 4">
    <name type="scientific">Litorilituus lipolyticus</name>
    <dbReference type="NCBI Taxonomy" id="2491017"/>
    <lineage>
        <taxon>Bacteria</taxon>
        <taxon>Pseudomonadati</taxon>
        <taxon>Pseudomonadota</taxon>
        <taxon>Gammaproteobacteria</taxon>
        <taxon>Alteromonadales</taxon>
        <taxon>Colwelliaceae</taxon>
        <taxon>Litorilituus</taxon>
    </lineage>
</organism>
<comment type="caution">
    <text evidence="3">The sequence shown here is derived from an EMBL/GenBank/DDBJ whole genome shotgun (WGS) entry which is preliminary data.</text>
</comment>
<accession>A0A502KMC8</accession>
<dbReference type="SUPFAM" id="SSF48452">
    <property type="entry name" value="TPR-like"/>
    <property type="match status" value="1"/>
</dbReference>
<dbReference type="PANTHER" id="PTHR44809:SF1">
    <property type="entry name" value="PROTEIN O-MANNOSYL-TRANSFERASE TMTC1"/>
    <property type="match status" value="1"/>
</dbReference>
<dbReference type="Pfam" id="PF13414">
    <property type="entry name" value="TPR_11"/>
    <property type="match status" value="1"/>
</dbReference>